<organism evidence="2 3">
    <name type="scientific">Lophiotrema nucula</name>
    <dbReference type="NCBI Taxonomy" id="690887"/>
    <lineage>
        <taxon>Eukaryota</taxon>
        <taxon>Fungi</taxon>
        <taxon>Dikarya</taxon>
        <taxon>Ascomycota</taxon>
        <taxon>Pezizomycotina</taxon>
        <taxon>Dothideomycetes</taxon>
        <taxon>Pleosporomycetidae</taxon>
        <taxon>Pleosporales</taxon>
        <taxon>Lophiotremataceae</taxon>
        <taxon>Lophiotrema</taxon>
    </lineage>
</organism>
<evidence type="ECO:0000259" key="1">
    <source>
        <dbReference type="Pfam" id="PF17111"/>
    </source>
</evidence>
<dbReference type="EMBL" id="ML977365">
    <property type="protein sequence ID" value="KAF2106194.1"/>
    <property type="molecule type" value="Genomic_DNA"/>
</dbReference>
<accession>A0A6A5YHI8</accession>
<evidence type="ECO:0000313" key="3">
    <source>
        <dbReference type="Proteomes" id="UP000799770"/>
    </source>
</evidence>
<gene>
    <name evidence="2" type="ORF">BDV96DRAFT_337169</name>
</gene>
<keyword evidence="3" id="KW-1185">Reference proteome</keyword>
<reference evidence="2" key="1">
    <citation type="journal article" date="2020" name="Stud. Mycol.">
        <title>101 Dothideomycetes genomes: a test case for predicting lifestyles and emergence of pathogens.</title>
        <authorList>
            <person name="Haridas S."/>
            <person name="Albert R."/>
            <person name="Binder M."/>
            <person name="Bloem J."/>
            <person name="Labutti K."/>
            <person name="Salamov A."/>
            <person name="Andreopoulos B."/>
            <person name="Baker S."/>
            <person name="Barry K."/>
            <person name="Bills G."/>
            <person name="Bluhm B."/>
            <person name="Cannon C."/>
            <person name="Castanera R."/>
            <person name="Culley D."/>
            <person name="Daum C."/>
            <person name="Ezra D."/>
            <person name="Gonzalez J."/>
            <person name="Henrissat B."/>
            <person name="Kuo A."/>
            <person name="Liang C."/>
            <person name="Lipzen A."/>
            <person name="Lutzoni F."/>
            <person name="Magnuson J."/>
            <person name="Mondo S."/>
            <person name="Nolan M."/>
            <person name="Ohm R."/>
            <person name="Pangilinan J."/>
            <person name="Park H.-J."/>
            <person name="Ramirez L."/>
            <person name="Alfaro M."/>
            <person name="Sun H."/>
            <person name="Tritt A."/>
            <person name="Yoshinaga Y."/>
            <person name="Zwiers L.-H."/>
            <person name="Turgeon B."/>
            <person name="Goodwin S."/>
            <person name="Spatafora J."/>
            <person name="Crous P."/>
            <person name="Grigoriev I."/>
        </authorList>
    </citation>
    <scope>NUCLEOTIDE SEQUENCE</scope>
    <source>
        <strain evidence="2">CBS 627.86</strain>
    </source>
</reference>
<evidence type="ECO:0000313" key="2">
    <source>
        <dbReference type="EMBL" id="KAF2106194.1"/>
    </source>
</evidence>
<dbReference type="InterPro" id="IPR031348">
    <property type="entry name" value="PigL_N"/>
</dbReference>
<dbReference type="Pfam" id="PF17111">
    <property type="entry name" value="PigL_N"/>
    <property type="match status" value="1"/>
</dbReference>
<feature type="domain" description="Azaphilone pigments biosynthesis cluster protein L N-terminal" evidence="1">
    <location>
        <begin position="1"/>
        <end position="142"/>
    </location>
</feature>
<protein>
    <recommendedName>
        <fullName evidence="1">Azaphilone pigments biosynthesis cluster protein L N-terminal domain-containing protein</fullName>
    </recommendedName>
</protein>
<dbReference type="AlphaFoldDB" id="A0A6A5YHI8"/>
<name>A0A6A5YHI8_9PLEO</name>
<dbReference type="Proteomes" id="UP000799770">
    <property type="component" value="Unassembled WGS sequence"/>
</dbReference>
<proteinExistence type="predicted"/>
<dbReference type="OrthoDB" id="195446at2759"/>
<sequence>MDPLSITASVIAILQLSGKIISSCVAYTSAIKDAPKELKAISVDIQSLQAIIRILDLTSANATADNGLATSLDACRQSLKALSDLLDHQINLSSPQNGPSAKKARTMPTLATLAWPLKRSRVQALIDDISRHKSTITLSLSTSLSYNPDH</sequence>